<evidence type="ECO:0000259" key="1">
    <source>
        <dbReference type="Pfam" id="PF24719"/>
    </source>
</evidence>
<gene>
    <name evidence="2" type="ORF">PCL1606_25580</name>
</gene>
<reference evidence="2 3" key="1">
    <citation type="journal article" date="2015" name="Mol. Plant Microbe Interact.">
        <title>Comparative Genomic Analysis of Pseudomonas chlororaphis PCL1606 Reveals New Insight into Antifungal Compounds Involved in Biocontrol.</title>
        <authorList>
            <person name="Calderon C.E."/>
            <person name="Ramos C."/>
            <person name="de Vicente A."/>
            <person name="Cazorla F.M."/>
        </authorList>
    </citation>
    <scope>NUCLEOTIDE SEQUENCE [LARGE SCALE GENOMIC DNA]</scope>
    <source>
        <strain evidence="2 3">PCL1606</strain>
    </source>
</reference>
<dbReference type="Pfam" id="PF24719">
    <property type="entry name" value="Imm33-like"/>
    <property type="match status" value="1"/>
</dbReference>
<evidence type="ECO:0000313" key="2">
    <source>
        <dbReference type="EMBL" id="AKA24011.1"/>
    </source>
</evidence>
<sequence>MPEGDNVSWFIHCGDYSDAEDFYQPVHAEHLHERLPQVVNYLCLPAGARFIIDTEGYEDVWIEAPEPGTAEAP</sequence>
<dbReference type="AlphaFoldDB" id="A0A0D5XY51"/>
<dbReference type="PATRIC" id="fig|587753.10.peg.2552"/>
<dbReference type="InterPro" id="IPR056509">
    <property type="entry name" value="Imm33-like"/>
</dbReference>
<dbReference type="EMBL" id="CP011110">
    <property type="protein sequence ID" value="AKA24011.1"/>
    <property type="molecule type" value="Genomic_DNA"/>
</dbReference>
<dbReference type="Proteomes" id="UP000032748">
    <property type="component" value="Chromosome"/>
</dbReference>
<proteinExistence type="predicted"/>
<name>A0A0D5XY51_9PSED</name>
<organism evidence="2 3">
    <name type="scientific">Pseudomonas chlororaphis</name>
    <dbReference type="NCBI Taxonomy" id="587753"/>
    <lineage>
        <taxon>Bacteria</taxon>
        <taxon>Pseudomonadati</taxon>
        <taxon>Pseudomonadota</taxon>
        <taxon>Gammaproteobacteria</taxon>
        <taxon>Pseudomonadales</taxon>
        <taxon>Pseudomonadaceae</taxon>
        <taxon>Pseudomonas</taxon>
    </lineage>
</organism>
<dbReference type="KEGG" id="pcz:PCL1606_25580"/>
<accession>A0A0D5XY51</accession>
<feature type="domain" description="Imm33-like" evidence="1">
    <location>
        <begin position="2"/>
        <end position="62"/>
    </location>
</feature>
<protein>
    <recommendedName>
        <fullName evidence="1">Imm33-like domain-containing protein</fullName>
    </recommendedName>
</protein>
<evidence type="ECO:0000313" key="3">
    <source>
        <dbReference type="Proteomes" id="UP000032748"/>
    </source>
</evidence>